<accession>A0ACC0D6X6</accession>
<proteinExistence type="predicted"/>
<keyword evidence="2" id="KW-1185">Reference proteome</keyword>
<gene>
    <name evidence="1" type="ORF">F4821DRAFT_277290</name>
</gene>
<reference evidence="1 2" key="1">
    <citation type="journal article" date="2022" name="New Phytol.">
        <title>Ecological generalism drives hyperdiversity of secondary metabolite gene clusters in xylarialean endophytes.</title>
        <authorList>
            <person name="Franco M.E.E."/>
            <person name="Wisecaver J.H."/>
            <person name="Arnold A.E."/>
            <person name="Ju Y.M."/>
            <person name="Slot J.C."/>
            <person name="Ahrendt S."/>
            <person name="Moore L.P."/>
            <person name="Eastman K.E."/>
            <person name="Scott K."/>
            <person name="Konkel Z."/>
            <person name="Mondo S.J."/>
            <person name="Kuo A."/>
            <person name="Hayes R.D."/>
            <person name="Haridas S."/>
            <person name="Andreopoulos B."/>
            <person name="Riley R."/>
            <person name="LaButti K."/>
            <person name="Pangilinan J."/>
            <person name="Lipzen A."/>
            <person name="Amirebrahimi M."/>
            <person name="Yan J."/>
            <person name="Adam C."/>
            <person name="Keymanesh K."/>
            <person name="Ng V."/>
            <person name="Louie K."/>
            <person name="Northen T."/>
            <person name="Drula E."/>
            <person name="Henrissat B."/>
            <person name="Hsieh H.M."/>
            <person name="Youens-Clark K."/>
            <person name="Lutzoni F."/>
            <person name="Miadlikowska J."/>
            <person name="Eastwood D.C."/>
            <person name="Hamelin R.C."/>
            <person name="Grigoriev I.V."/>
            <person name="U'Ren J.M."/>
        </authorList>
    </citation>
    <scope>NUCLEOTIDE SEQUENCE [LARGE SCALE GENOMIC DNA]</scope>
    <source>
        <strain evidence="1 2">ER1909</strain>
    </source>
</reference>
<dbReference type="EMBL" id="MU394302">
    <property type="protein sequence ID" value="KAI6088313.1"/>
    <property type="molecule type" value="Genomic_DNA"/>
</dbReference>
<name>A0ACC0D6X6_9PEZI</name>
<sequence>MTSASQVDGTAEKYNPSASGGASLLRTATTRAFLLYDELPAWAQDNEHILSGWRPETNSYWESIKSMVYLHNETGNIYTHLFAAIWMIVLGTWWGFHIKTQYRATNSDDELVFFLFFLGGTVCYLLSTTYHVLSNHSHSTHLFCLKLDFVGILTVTAGCFPPGLWYTFPCTPRGVKFTWIAVDLIAQFLAAMLALFNKSFQAPKMKPLRAVVFSVMASSAFYPIIIKIFQVGWSRATAEYGAAYYGLTILIYLCSVTIYAVRLPESWKPGAFDIWGHSHQIFHAGMAIGLTVHFYAFAKALDNFYAVKQGQCPD</sequence>
<protein>
    <submittedName>
        <fullName evidence="1">HlyIII-domain-containing protein</fullName>
    </submittedName>
</protein>
<evidence type="ECO:0000313" key="1">
    <source>
        <dbReference type="EMBL" id="KAI6088313.1"/>
    </source>
</evidence>
<evidence type="ECO:0000313" key="2">
    <source>
        <dbReference type="Proteomes" id="UP001497680"/>
    </source>
</evidence>
<organism evidence="1 2">
    <name type="scientific">Hypoxylon rubiginosum</name>
    <dbReference type="NCBI Taxonomy" id="110542"/>
    <lineage>
        <taxon>Eukaryota</taxon>
        <taxon>Fungi</taxon>
        <taxon>Dikarya</taxon>
        <taxon>Ascomycota</taxon>
        <taxon>Pezizomycotina</taxon>
        <taxon>Sordariomycetes</taxon>
        <taxon>Xylariomycetidae</taxon>
        <taxon>Xylariales</taxon>
        <taxon>Hypoxylaceae</taxon>
        <taxon>Hypoxylon</taxon>
    </lineage>
</organism>
<dbReference type="Proteomes" id="UP001497680">
    <property type="component" value="Unassembled WGS sequence"/>
</dbReference>
<comment type="caution">
    <text evidence="1">The sequence shown here is derived from an EMBL/GenBank/DDBJ whole genome shotgun (WGS) entry which is preliminary data.</text>
</comment>